<evidence type="ECO:0000313" key="2">
    <source>
        <dbReference type="Proteomes" id="UP000184207"/>
    </source>
</evidence>
<protein>
    <recommendedName>
        <fullName evidence="3">Cell shape protein MreC</fullName>
    </recommendedName>
</protein>
<name>A0A1M7RTI3_FERGO</name>
<dbReference type="Proteomes" id="UP000184207">
    <property type="component" value="Unassembled WGS sequence"/>
</dbReference>
<dbReference type="EMBL" id="FRDJ01000001">
    <property type="protein sequence ID" value="SHN49647.1"/>
    <property type="molecule type" value="Genomic_DNA"/>
</dbReference>
<dbReference type="OrthoDB" id="47177at2"/>
<evidence type="ECO:0000313" key="1">
    <source>
        <dbReference type="EMBL" id="SHN49647.1"/>
    </source>
</evidence>
<dbReference type="AlphaFoldDB" id="A0A1M7RTI3"/>
<keyword evidence="2" id="KW-1185">Reference proteome</keyword>
<reference evidence="2" key="1">
    <citation type="submission" date="2016-12" db="EMBL/GenBank/DDBJ databases">
        <authorList>
            <person name="Varghese N."/>
            <person name="Submissions S."/>
        </authorList>
    </citation>
    <scope>NUCLEOTIDE SEQUENCE [LARGE SCALE GENOMIC DNA]</scope>
    <source>
        <strain evidence="2">DSM 13020</strain>
    </source>
</reference>
<accession>A0A1M7RTI3</accession>
<organism evidence="1 2">
    <name type="scientific">Fervidobacterium gondwanense DSM 13020</name>
    <dbReference type="NCBI Taxonomy" id="1121883"/>
    <lineage>
        <taxon>Bacteria</taxon>
        <taxon>Thermotogati</taxon>
        <taxon>Thermotogota</taxon>
        <taxon>Thermotogae</taxon>
        <taxon>Thermotogales</taxon>
        <taxon>Fervidobacteriaceae</taxon>
        <taxon>Fervidobacterium</taxon>
    </lineage>
</organism>
<evidence type="ECO:0008006" key="3">
    <source>
        <dbReference type="Google" id="ProtNLM"/>
    </source>
</evidence>
<gene>
    <name evidence="1" type="ORF">SAMN02745226_00154</name>
</gene>
<dbReference type="STRING" id="1121883.SAMN02745226_00154"/>
<sequence length="211" mass="24240">MKINQLTLTFIIILTIFFLDVFTDNGIAKLLHSVFSNAAYPLYIAKTSLENYFEKNVTVQYITIFENKKPELLDVLSVELRGLYVRNLKKRGIIINEEGKLIGFVEKTGQVGYVTKWWESEFPVTISATDLSVVGYYKKYRITIPDPTIDVDKLSGMVYLSEYMPYGKLLKERGINLGVFKEGEFLINIPKIRSKVILLEDYTGSEENPQK</sequence>
<proteinExistence type="predicted"/>
<dbReference type="RefSeq" id="WP_072757317.1">
    <property type="nucleotide sequence ID" value="NZ_FRDJ01000001.1"/>
</dbReference>